<evidence type="ECO:0000313" key="4">
    <source>
        <dbReference type="Proteomes" id="UP001324427"/>
    </source>
</evidence>
<feature type="region of interest" description="Disordered" evidence="2">
    <location>
        <begin position="1"/>
        <end position="34"/>
    </location>
</feature>
<accession>A0AAV9JYR3</accession>
<protein>
    <submittedName>
        <fullName evidence="3">Uncharacterized protein</fullName>
    </submittedName>
</protein>
<evidence type="ECO:0000313" key="3">
    <source>
        <dbReference type="EMBL" id="KAK4550281.1"/>
    </source>
</evidence>
<dbReference type="AlphaFoldDB" id="A0AAV9JYR3"/>
<feature type="coiled-coil region" evidence="1">
    <location>
        <begin position="63"/>
        <end position="90"/>
    </location>
</feature>
<keyword evidence="4" id="KW-1185">Reference proteome</keyword>
<feature type="region of interest" description="Disordered" evidence="2">
    <location>
        <begin position="355"/>
        <end position="380"/>
    </location>
</feature>
<sequence length="380" mass="41047">MSIPGSSKSESEDNRSAFTPSSGHSEPEPMSRGLQSLDHLCSTTQDEINKQVAAQLHDVVTTTENLRDQLVTQTQANEQLKAELAAARAESTRSVAACDSKLGAVGDTVKMQTAAFAAQQDHVNNIDKATTLNLATLGEEVASLRHSSVSASNNGTTAGDASNAAVIAEARQDVQDPEQIRYNKAVTRNIFAASCPNIHFIIPMISAMVKGSKGGNARRVYEAGLSKFVDSLVELFLANGGSEAGGQHVKKELEDAMRFDLSNVRDFIEVIGKACGAPGWRGGDAETKQSVEVEARRVDELTTTTRNLQEQQEAVGVEFKTITILLKSEWAAAAEKLREEHTAAAEKASVAIAELRSELDATKQKHHEERTQQRKEPRPQ</sequence>
<dbReference type="EMBL" id="JAVFHQ010000002">
    <property type="protein sequence ID" value="KAK4550281.1"/>
    <property type="molecule type" value="Genomic_DNA"/>
</dbReference>
<comment type="caution">
    <text evidence="3">The sequence shown here is derived from an EMBL/GenBank/DDBJ whole genome shotgun (WGS) entry which is preliminary data.</text>
</comment>
<gene>
    <name evidence="3" type="ORF">LTR36_003248</name>
</gene>
<evidence type="ECO:0000256" key="2">
    <source>
        <dbReference type="SAM" id="MobiDB-lite"/>
    </source>
</evidence>
<name>A0AAV9JYR3_9PEZI</name>
<evidence type="ECO:0000256" key="1">
    <source>
        <dbReference type="SAM" id="Coils"/>
    </source>
</evidence>
<proteinExistence type="predicted"/>
<dbReference type="Proteomes" id="UP001324427">
    <property type="component" value="Unassembled WGS sequence"/>
</dbReference>
<keyword evidence="1" id="KW-0175">Coiled coil</keyword>
<organism evidence="3 4">
    <name type="scientific">Oleoguttula mirabilis</name>
    <dbReference type="NCBI Taxonomy" id="1507867"/>
    <lineage>
        <taxon>Eukaryota</taxon>
        <taxon>Fungi</taxon>
        <taxon>Dikarya</taxon>
        <taxon>Ascomycota</taxon>
        <taxon>Pezizomycotina</taxon>
        <taxon>Dothideomycetes</taxon>
        <taxon>Dothideomycetidae</taxon>
        <taxon>Mycosphaerellales</taxon>
        <taxon>Teratosphaeriaceae</taxon>
        <taxon>Oleoguttula</taxon>
    </lineage>
</organism>
<reference evidence="3 4" key="1">
    <citation type="submission" date="2021-11" db="EMBL/GenBank/DDBJ databases">
        <title>Black yeast isolated from Biological Soil Crust.</title>
        <authorList>
            <person name="Kurbessoian T."/>
        </authorList>
    </citation>
    <scope>NUCLEOTIDE SEQUENCE [LARGE SCALE GENOMIC DNA]</scope>
    <source>
        <strain evidence="3 4">CCFEE 5522</strain>
    </source>
</reference>